<reference evidence="6" key="2">
    <citation type="submission" date="2025-08" db="UniProtKB">
        <authorList>
            <consortium name="Ensembl"/>
        </authorList>
    </citation>
    <scope>IDENTIFICATION</scope>
</reference>
<dbReference type="GO" id="GO:0005737">
    <property type="term" value="C:cytoplasm"/>
    <property type="evidence" value="ECO:0007669"/>
    <property type="project" value="UniProtKB-SubCell"/>
</dbReference>
<dbReference type="GeneID" id="118469866"/>
<evidence type="ECO:0000256" key="2">
    <source>
        <dbReference type="ARBA" id="ARBA00022490"/>
    </source>
</evidence>
<protein>
    <recommendedName>
        <fullName evidence="5">TSG101 and ALIX binding domain-containing protein</fullName>
    </recommendedName>
</protein>
<dbReference type="Ensembl" id="ENSAOCT00000060624.1">
    <property type="protein sequence ID" value="ENSAOCP00000045052.1"/>
    <property type="gene ID" value="ENSAOCG00000031350.1"/>
</dbReference>
<evidence type="ECO:0000259" key="5">
    <source>
        <dbReference type="Pfam" id="PF12180"/>
    </source>
</evidence>
<evidence type="ECO:0000313" key="6">
    <source>
        <dbReference type="Ensembl" id="ENSAOCP00000045052.1"/>
    </source>
</evidence>
<name>A0AAQ5XW74_AMPOC</name>
<proteinExistence type="predicted"/>
<evidence type="ECO:0000256" key="3">
    <source>
        <dbReference type="ARBA" id="ARBA00023054"/>
    </source>
</evidence>
<feature type="compositionally biased region" description="Basic and acidic residues" evidence="4">
    <location>
        <begin position="337"/>
        <end position="346"/>
    </location>
</feature>
<dbReference type="Pfam" id="PF12180">
    <property type="entry name" value="EABR"/>
    <property type="match status" value="1"/>
</dbReference>
<keyword evidence="3" id="KW-0175">Coiled coil</keyword>
<dbReference type="PANTHER" id="PTHR31838:SF1">
    <property type="entry name" value="CENTROSOMAL PROTEIN OF 55 KDA"/>
    <property type="match status" value="1"/>
</dbReference>
<dbReference type="AlphaFoldDB" id="A0AAQ5XW74"/>
<dbReference type="Gene3D" id="1.20.5.1180">
    <property type="entry name" value="Geminin coiled-coil domain"/>
    <property type="match status" value="1"/>
</dbReference>
<organism evidence="6 7">
    <name type="scientific">Amphiprion ocellaris</name>
    <name type="common">Clown anemonefish</name>
    <dbReference type="NCBI Taxonomy" id="80972"/>
    <lineage>
        <taxon>Eukaryota</taxon>
        <taxon>Metazoa</taxon>
        <taxon>Chordata</taxon>
        <taxon>Craniata</taxon>
        <taxon>Vertebrata</taxon>
        <taxon>Euteleostomi</taxon>
        <taxon>Actinopterygii</taxon>
        <taxon>Neopterygii</taxon>
        <taxon>Teleostei</taxon>
        <taxon>Neoteleostei</taxon>
        <taxon>Acanthomorphata</taxon>
        <taxon>Ovalentaria</taxon>
        <taxon>Pomacentridae</taxon>
        <taxon>Amphiprion</taxon>
    </lineage>
</organism>
<dbReference type="GO" id="GO:0051896">
    <property type="term" value="P:regulation of phosphatidylinositol 3-kinase/protein kinase B signal transduction"/>
    <property type="evidence" value="ECO:0007669"/>
    <property type="project" value="InterPro"/>
</dbReference>
<sequence length="401" mass="46926">MAASKYKCSLQKKLNSELVMVVSSLKKQDACLKKTLAELSQQHSQQNKLLERFRILQIERHESCHPVANEKKAALPSEQPCQTEWNLIDGASTRNEQTLASTRTVTELHNELRDALEKNKQWLEYDQQREACMRAILARALWLEKQLSEANQALSQQHNEEHSDVITEKERVNQMQEHYEKLLQKAKNEQEALREQLDMANNNLIIAQNWCEEREKELEVLKQQLQTERMSRESAQEGDHCSKDEEQQLKDKTKDFQSKLNEERRRSANLVLQANLFQRFMLNRHHADQENTAELQRQIKISSQDLEDVKQDCSYLKKQMIRLLKTLQKKGHVKKQSQRDQQDHNSCEVMQPPSQLSRDFLASSPLSSSLNESFLECPSCHAEYPASHYRELINHLEICLD</sequence>
<feature type="region of interest" description="Disordered" evidence="4">
    <location>
        <begin position="229"/>
        <end position="252"/>
    </location>
</feature>
<feature type="domain" description="TSG101 and ALIX binding" evidence="5">
    <location>
        <begin position="112"/>
        <end position="142"/>
    </location>
</feature>
<evidence type="ECO:0000256" key="1">
    <source>
        <dbReference type="ARBA" id="ARBA00004496"/>
    </source>
</evidence>
<dbReference type="Proteomes" id="UP001501940">
    <property type="component" value="Chromosome 16"/>
</dbReference>
<dbReference type="RefSeq" id="XP_035801180.2">
    <property type="nucleotide sequence ID" value="XM_035945287.2"/>
</dbReference>
<reference evidence="6 7" key="1">
    <citation type="submission" date="2022-01" db="EMBL/GenBank/DDBJ databases">
        <title>A chromosome-scale genome assembly of the false clownfish, Amphiprion ocellaris.</title>
        <authorList>
            <person name="Ryu T."/>
        </authorList>
    </citation>
    <scope>NUCLEOTIDE SEQUENCE [LARGE SCALE GENOMIC DNA]</scope>
</reference>
<comment type="subcellular location">
    <subcellularLocation>
        <location evidence="1">Cytoplasm</location>
    </subcellularLocation>
</comment>
<evidence type="ECO:0000256" key="4">
    <source>
        <dbReference type="SAM" id="MobiDB-lite"/>
    </source>
</evidence>
<dbReference type="GO" id="GO:0000281">
    <property type="term" value="P:mitotic cytokinesis"/>
    <property type="evidence" value="ECO:0007669"/>
    <property type="project" value="InterPro"/>
</dbReference>
<dbReference type="InterPro" id="IPR022008">
    <property type="entry name" value="EABR"/>
</dbReference>
<dbReference type="PANTHER" id="PTHR31838">
    <property type="entry name" value="CENTROSOMAL PROTEIN OF 55 KDA"/>
    <property type="match status" value="1"/>
</dbReference>
<keyword evidence="7" id="KW-1185">Reference proteome</keyword>
<dbReference type="InterPro" id="IPR038926">
    <property type="entry name" value="CEP55"/>
</dbReference>
<dbReference type="GO" id="GO:0045184">
    <property type="term" value="P:establishment of protein localization"/>
    <property type="evidence" value="ECO:0007669"/>
    <property type="project" value="TreeGrafter"/>
</dbReference>
<dbReference type="GO" id="GO:0030496">
    <property type="term" value="C:midbody"/>
    <property type="evidence" value="ECO:0007669"/>
    <property type="project" value="TreeGrafter"/>
</dbReference>
<accession>A0AAQ5XW74</accession>
<feature type="region of interest" description="Disordered" evidence="4">
    <location>
        <begin position="328"/>
        <end position="351"/>
    </location>
</feature>
<keyword evidence="2" id="KW-0963">Cytoplasm</keyword>
<dbReference type="GeneTree" id="ENSGT00510000047961"/>
<evidence type="ECO:0000313" key="7">
    <source>
        <dbReference type="Proteomes" id="UP001501940"/>
    </source>
</evidence>
<dbReference type="KEGG" id="aoce:118469866"/>
<reference evidence="6" key="3">
    <citation type="submission" date="2025-09" db="UniProtKB">
        <authorList>
            <consortium name="Ensembl"/>
        </authorList>
    </citation>
    <scope>IDENTIFICATION</scope>
</reference>